<keyword evidence="4" id="KW-1185">Reference proteome</keyword>
<dbReference type="InterPro" id="IPR014826">
    <property type="entry name" value="HCHO-activating_enzyme"/>
</dbReference>
<dbReference type="AlphaFoldDB" id="A0A931BEM5"/>
<name>A0A931BEM5_9ACTN</name>
<evidence type="ECO:0000259" key="2">
    <source>
        <dbReference type="Pfam" id="PF08714"/>
    </source>
</evidence>
<dbReference type="Pfam" id="PF08714">
    <property type="entry name" value="Fae"/>
    <property type="match status" value="1"/>
</dbReference>
<accession>A0A931BEM5</accession>
<gene>
    <name evidence="3" type="primary">fae</name>
    <name evidence="3" type="ORF">I2501_28875</name>
</gene>
<dbReference type="GO" id="GO:0016840">
    <property type="term" value="F:carbon-nitrogen lyase activity"/>
    <property type="evidence" value="ECO:0007669"/>
    <property type="project" value="InterPro"/>
</dbReference>
<feature type="domain" description="Formaldehyde-activating enzyme" evidence="2">
    <location>
        <begin position="9"/>
        <end position="161"/>
    </location>
</feature>
<dbReference type="Proteomes" id="UP000657385">
    <property type="component" value="Unassembled WGS sequence"/>
</dbReference>
<dbReference type="SUPFAM" id="SSF54211">
    <property type="entry name" value="Ribosomal protein S5 domain 2-like"/>
    <property type="match status" value="1"/>
</dbReference>
<dbReference type="RefSeq" id="WP_196197207.1">
    <property type="nucleotide sequence ID" value="NZ_JADPRT010000014.1"/>
</dbReference>
<keyword evidence="1" id="KW-0456">Lyase</keyword>
<reference evidence="3" key="1">
    <citation type="submission" date="2020-11" db="EMBL/GenBank/DDBJ databases">
        <title>Isolation and identification of active actinomycetes.</title>
        <authorList>
            <person name="Yu B."/>
        </authorList>
    </citation>
    <scope>NUCLEOTIDE SEQUENCE</scope>
    <source>
        <strain evidence="3">NEAU-YB345</strain>
    </source>
</reference>
<protein>
    <submittedName>
        <fullName evidence="3">Formaldehyde-activating enzyme</fullName>
    </submittedName>
</protein>
<comment type="caution">
    <text evidence="3">The sequence shown here is derived from an EMBL/GenBank/DDBJ whole genome shotgun (WGS) entry which is preliminary data.</text>
</comment>
<dbReference type="EMBL" id="JADPRT010000014">
    <property type="protein sequence ID" value="MBF9072045.1"/>
    <property type="molecule type" value="Genomic_DNA"/>
</dbReference>
<dbReference type="Gene3D" id="3.30.230.60">
    <property type="entry name" value="Formaldehyde-activating enzyme"/>
    <property type="match status" value="1"/>
</dbReference>
<proteinExistence type="predicted"/>
<evidence type="ECO:0000256" key="1">
    <source>
        <dbReference type="ARBA" id="ARBA00023239"/>
    </source>
</evidence>
<organism evidence="3 4">
    <name type="scientific">Streptacidiphilus fuscans</name>
    <dbReference type="NCBI Taxonomy" id="2789292"/>
    <lineage>
        <taxon>Bacteria</taxon>
        <taxon>Bacillati</taxon>
        <taxon>Actinomycetota</taxon>
        <taxon>Actinomycetes</taxon>
        <taxon>Kitasatosporales</taxon>
        <taxon>Streptomycetaceae</taxon>
        <taxon>Streptacidiphilus</taxon>
    </lineage>
</organism>
<dbReference type="InterPro" id="IPR037075">
    <property type="entry name" value="HCHO-activating_enzyme_sf"/>
</dbReference>
<dbReference type="InterPro" id="IPR020568">
    <property type="entry name" value="Ribosomal_Su5_D2-typ_SF"/>
</dbReference>
<dbReference type="NCBIfam" id="TIGR03126">
    <property type="entry name" value="one_C_fae"/>
    <property type="match status" value="1"/>
</dbReference>
<dbReference type="GO" id="GO:0016051">
    <property type="term" value="P:carbohydrate biosynthetic process"/>
    <property type="evidence" value="ECO:0007669"/>
    <property type="project" value="InterPro"/>
</dbReference>
<sequence>MPFASLALIGESFVGAGPNAAHTNVVLGRKGGPVETAWATALASPSAGYAPFVAVLRPNVPVKPLTLFVNKAAATSELHQRATWGAAQAGLVAGIADAVADGAIPAADADALLLIAAVWVDPAVDDLDACFRNQRVAARQALAAAVAGTPTLAEVLAAAEQGPVNAFYTPDAAQLAASAPASFASDASDASAEATAGARI</sequence>
<evidence type="ECO:0000313" key="3">
    <source>
        <dbReference type="EMBL" id="MBF9072045.1"/>
    </source>
</evidence>
<evidence type="ECO:0000313" key="4">
    <source>
        <dbReference type="Proteomes" id="UP000657385"/>
    </source>
</evidence>